<comment type="caution">
    <text evidence="2">The sequence shown here is derived from an EMBL/GenBank/DDBJ whole genome shotgun (WGS) entry which is preliminary data.</text>
</comment>
<dbReference type="AlphaFoldDB" id="A0A6N9T0D1"/>
<name>A0A6N9T0D1_9HYPH</name>
<dbReference type="SUPFAM" id="SSF52540">
    <property type="entry name" value="P-loop containing nucleoside triphosphate hydrolases"/>
    <property type="match status" value="1"/>
</dbReference>
<protein>
    <submittedName>
        <fullName evidence="2">AAA family ATPase</fullName>
    </submittedName>
</protein>
<gene>
    <name evidence="2" type="ORF">GTK09_06325</name>
</gene>
<organism evidence="2 3">
    <name type="scientific">Jiella pacifica</name>
    <dbReference type="NCBI Taxonomy" id="2696469"/>
    <lineage>
        <taxon>Bacteria</taxon>
        <taxon>Pseudomonadati</taxon>
        <taxon>Pseudomonadota</taxon>
        <taxon>Alphaproteobacteria</taxon>
        <taxon>Hyphomicrobiales</taxon>
        <taxon>Aurantimonadaceae</taxon>
        <taxon>Jiella</taxon>
    </lineage>
</organism>
<feature type="domain" description="ORC1/DEAH AAA+ ATPase" evidence="1">
    <location>
        <begin position="33"/>
        <end position="149"/>
    </location>
</feature>
<proteinExistence type="predicted"/>
<sequence length="244" mass="26857">MPTANVNRSTAPLKNVVNMMVLIDAMRSRDQHSSSLALFSGPSGYGKSFAARYAQNATQGIYVEVKFGWTRKIFLSSLLIELGETSPRGTCGDMYLEIVKRLGGDPTRPLIIDEADYLLAKGLVEYARDFGDSTGVPVILIGEEKLPSKLKAIEKVDNRVLERVLAVPCDLDDAKTLARLLCPKLNLADDLLAHLLEKTKGRTQRLVNTLNDVRKFARRAGVEQLDVESYHGPIDTAAVPMRTA</sequence>
<accession>A0A6N9T0D1</accession>
<dbReference type="InterPro" id="IPR049945">
    <property type="entry name" value="AAA_22"/>
</dbReference>
<evidence type="ECO:0000313" key="3">
    <source>
        <dbReference type="Proteomes" id="UP000469011"/>
    </source>
</evidence>
<evidence type="ECO:0000313" key="2">
    <source>
        <dbReference type="EMBL" id="NDW04042.1"/>
    </source>
</evidence>
<dbReference type="InterPro" id="IPR027417">
    <property type="entry name" value="P-loop_NTPase"/>
</dbReference>
<dbReference type="Pfam" id="PF13401">
    <property type="entry name" value="AAA_22"/>
    <property type="match status" value="1"/>
</dbReference>
<evidence type="ECO:0000259" key="1">
    <source>
        <dbReference type="Pfam" id="PF13401"/>
    </source>
</evidence>
<reference evidence="2 3" key="1">
    <citation type="submission" date="2020-01" db="EMBL/GenBank/DDBJ databases">
        <title>Jiella pacifica sp. nov.</title>
        <authorList>
            <person name="Xue Z."/>
            <person name="Zhu S."/>
            <person name="Chen J."/>
            <person name="Yang J."/>
        </authorList>
    </citation>
    <scope>NUCLEOTIDE SEQUENCE [LARGE SCALE GENOMIC DNA]</scope>
    <source>
        <strain evidence="2 3">40Bstr34</strain>
    </source>
</reference>
<dbReference type="Gene3D" id="3.40.50.300">
    <property type="entry name" value="P-loop containing nucleotide triphosphate hydrolases"/>
    <property type="match status" value="1"/>
</dbReference>
<dbReference type="EMBL" id="JAAAMG010000004">
    <property type="protein sequence ID" value="NDW04042.1"/>
    <property type="molecule type" value="Genomic_DNA"/>
</dbReference>
<dbReference type="Proteomes" id="UP000469011">
    <property type="component" value="Unassembled WGS sequence"/>
</dbReference>
<dbReference type="GO" id="GO:0016887">
    <property type="term" value="F:ATP hydrolysis activity"/>
    <property type="evidence" value="ECO:0007669"/>
    <property type="project" value="InterPro"/>
</dbReference>
<keyword evidence="3" id="KW-1185">Reference proteome</keyword>